<dbReference type="CDD" id="cd03794">
    <property type="entry name" value="GT4_WbuB-like"/>
    <property type="match status" value="1"/>
</dbReference>
<keyword evidence="6" id="KW-1185">Reference proteome</keyword>
<sequence length="592" mass="63615">MKLNRPWWQNISLTGQTVTEHIVDDPVQLALQVSRRLPAGSRGALGNTVAKLAGERFPSVAAIGFEAAGERANAERSIDSAVADASLADADFSTKRSANKLAHLADVALSLGDADRAEALIESVPAEARRASWFAVAARIALYRGDHDGAVEFASRHPRNAHLAQRMLGEQAVFAGYVPELPAKVGYSPVKGRVMHVLTNSLPHTSSGYAQRSHSILKSLVEHGYEVEAVTRPGYPVQVGVAWAAGEDEIDGIRYVRLLPARLGQGLRERADQQAALLAEEVRKFRPAILHTTTHFTNALAVGAVARAFGIPWVYEVRGQLADTWASTRGLKALESQRYLEFSARELDAALAADAVVTLGENMKRQLVAGGVDEAKISVCPNAVGSPFIDEPPTKKDARAKLGLDDELQLVGTVSSIVDYEGLDLLIRAVALLAPEYPQLRARIAGDGVALPGLKVLAEQLGIADRCDFPGRVARSEAIFNHAALDVFVVPRKDLTVTRSVTPMKTVEASAVGRPVVASRLPALEELVVDGETGALFAAEDEHALAQTLRGLLDDPERAAEMGENGREWALSTRTWAANAATYENVYERLVG</sequence>
<feature type="domain" description="Glycosyltransferase subfamily 4-like N-terminal" evidence="4">
    <location>
        <begin position="208"/>
        <end position="382"/>
    </location>
</feature>
<dbReference type="InterPro" id="IPR001296">
    <property type="entry name" value="Glyco_trans_1"/>
</dbReference>
<evidence type="ECO:0000259" key="3">
    <source>
        <dbReference type="Pfam" id="PF00534"/>
    </source>
</evidence>
<dbReference type="Pfam" id="PF13579">
    <property type="entry name" value="Glyco_trans_4_4"/>
    <property type="match status" value="1"/>
</dbReference>
<feature type="domain" description="Glycosyl transferase family 1" evidence="3">
    <location>
        <begin position="395"/>
        <end position="569"/>
    </location>
</feature>
<evidence type="ECO:0000256" key="2">
    <source>
        <dbReference type="ARBA" id="ARBA00022679"/>
    </source>
</evidence>
<dbReference type="InterPro" id="IPR028098">
    <property type="entry name" value="Glyco_trans_4-like_N"/>
</dbReference>
<reference evidence="5 6" key="1">
    <citation type="submission" date="2019-09" db="EMBL/GenBank/DDBJ databases">
        <title>Phylogeny of genus Pseudoclavibacter and closely related genus.</title>
        <authorList>
            <person name="Li Y."/>
        </authorList>
    </citation>
    <scope>NUCLEOTIDE SEQUENCE [LARGE SCALE GENOMIC DNA]</scope>
    <source>
        <strain evidence="5 6">KCTC 13959</strain>
    </source>
</reference>
<organism evidence="5 6">
    <name type="scientific">Gulosibacter chungangensis</name>
    <dbReference type="NCBI Taxonomy" id="979746"/>
    <lineage>
        <taxon>Bacteria</taxon>
        <taxon>Bacillati</taxon>
        <taxon>Actinomycetota</taxon>
        <taxon>Actinomycetes</taxon>
        <taxon>Micrococcales</taxon>
        <taxon>Microbacteriaceae</taxon>
        <taxon>Gulosibacter</taxon>
    </lineage>
</organism>
<dbReference type="AlphaFoldDB" id="A0A7J5B7D7"/>
<proteinExistence type="predicted"/>
<gene>
    <name evidence="5" type="ORF">F8O05_14135</name>
</gene>
<dbReference type="Gene3D" id="3.40.50.2000">
    <property type="entry name" value="Glycogen Phosphorylase B"/>
    <property type="match status" value="2"/>
</dbReference>
<dbReference type="Pfam" id="PF00534">
    <property type="entry name" value="Glycos_transf_1"/>
    <property type="match status" value="1"/>
</dbReference>
<protein>
    <submittedName>
        <fullName evidence="5">Glycosyltransferase</fullName>
    </submittedName>
</protein>
<keyword evidence="1" id="KW-0328">Glycosyltransferase</keyword>
<evidence type="ECO:0000313" key="6">
    <source>
        <dbReference type="Proteomes" id="UP000433493"/>
    </source>
</evidence>
<dbReference type="Proteomes" id="UP000433493">
    <property type="component" value="Unassembled WGS sequence"/>
</dbReference>
<comment type="caution">
    <text evidence="5">The sequence shown here is derived from an EMBL/GenBank/DDBJ whole genome shotgun (WGS) entry which is preliminary data.</text>
</comment>
<dbReference type="RefSeq" id="WP_158053395.1">
    <property type="nucleotide sequence ID" value="NZ_WBKB01000012.1"/>
</dbReference>
<evidence type="ECO:0000313" key="5">
    <source>
        <dbReference type="EMBL" id="KAB1640834.1"/>
    </source>
</evidence>
<dbReference type="PANTHER" id="PTHR12526">
    <property type="entry name" value="GLYCOSYLTRANSFERASE"/>
    <property type="match status" value="1"/>
</dbReference>
<evidence type="ECO:0000256" key="1">
    <source>
        <dbReference type="ARBA" id="ARBA00022676"/>
    </source>
</evidence>
<evidence type="ECO:0000259" key="4">
    <source>
        <dbReference type="Pfam" id="PF13579"/>
    </source>
</evidence>
<dbReference type="OrthoDB" id="509705at2"/>
<name>A0A7J5B7D7_9MICO</name>
<keyword evidence="2 5" id="KW-0808">Transferase</keyword>
<dbReference type="GO" id="GO:0016757">
    <property type="term" value="F:glycosyltransferase activity"/>
    <property type="evidence" value="ECO:0007669"/>
    <property type="project" value="UniProtKB-KW"/>
</dbReference>
<dbReference type="SUPFAM" id="SSF53756">
    <property type="entry name" value="UDP-Glycosyltransferase/glycogen phosphorylase"/>
    <property type="match status" value="1"/>
</dbReference>
<accession>A0A7J5B7D7</accession>
<dbReference type="EMBL" id="WBKB01000012">
    <property type="protein sequence ID" value="KAB1640834.1"/>
    <property type="molecule type" value="Genomic_DNA"/>
</dbReference>